<evidence type="ECO:0000313" key="2">
    <source>
        <dbReference type="Proteomes" id="UP000260758"/>
    </source>
</evidence>
<comment type="caution">
    <text evidence="1">The sequence shown here is derived from an EMBL/GenBank/DDBJ whole genome shotgun (WGS) entry which is preliminary data.</text>
</comment>
<proteinExistence type="predicted"/>
<name>A0A3E4Y876_9FIRM</name>
<dbReference type="AlphaFoldDB" id="A0A3E4Y876"/>
<gene>
    <name evidence="1" type="ORF">DXB99_10250</name>
</gene>
<evidence type="ECO:0000313" key="1">
    <source>
        <dbReference type="EMBL" id="RGM70297.1"/>
    </source>
</evidence>
<dbReference type="EMBL" id="QSTP01000011">
    <property type="protein sequence ID" value="RGM70297.1"/>
    <property type="molecule type" value="Genomic_DNA"/>
</dbReference>
<dbReference type="Proteomes" id="UP000260758">
    <property type="component" value="Unassembled WGS sequence"/>
</dbReference>
<reference evidence="1 2" key="1">
    <citation type="submission" date="2018-08" db="EMBL/GenBank/DDBJ databases">
        <title>A genome reference for cultivated species of the human gut microbiota.</title>
        <authorList>
            <person name="Zou Y."/>
            <person name="Xue W."/>
            <person name="Luo G."/>
        </authorList>
    </citation>
    <scope>NUCLEOTIDE SEQUENCE [LARGE SCALE GENOMIC DNA]</scope>
    <source>
        <strain evidence="1 2">OM07-13</strain>
    </source>
</reference>
<accession>A0A3E4Y876</accession>
<organism evidence="1 2">
    <name type="scientific">Agathobacter rectalis</name>
    <dbReference type="NCBI Taxonomy" id="39491"/>
    <lineage>
        <taxon>Bacteria</taxon>
        <taxon>Bacillati</taxon>
        <taxon>Bacillota</taxon>
        <taxon>Clostridia</taxon>
        <taxon>Lachnospirales</taxon>
        <taxon>Lachnospiraceae</taxon>
        <taxon>Agathobacter</taxon>
    </lineage>
</organism>
<protein>
    <submittedName>
        <fullName evidence="1">Uncharacterized protein</fullName>
    </submittedName>
</protein>
<sequence>MIDERKENMSEEIISTKEVNTSLSNYENSLLAYVGSFGLPTEGILVPIAERKSVIRNFEEVVDLLRQEDINGAVYISKFITAASSGLFDAALNYLWDETVFQLRKRVAIYDIEYFYDVAVTSDKRKRLSGVEDLVKLDDSELIKGAKEIDMISDIGYRHLDYIKYMRNWASAAHPNQVEITGLQLISWLQTCIKEVINLPNSNITIEIGRLLKNLKEKSLGDSEIQALTSFVCNLSQEKVNSLSAGLFGTYSRRETEQFVRENIRKVFPIIWDRIDEAVKNDFGIKYARFAVNGDGEEAKYARELLELVNGQSYLPEQIRTTELDTVINQLYEAHNSILNNFYKEPAFAYQLERLVGNNRIPKQLDNKYVYTLVDAFITNGNGVCYDAEPIYIKLIKQFNQEQITIAVFSFMNEHISSMLQFSLCEKKYRQLIEIMEEKNTSPAISEVIELIKNFKGLSNMRKDTMIKQKMASYKTLIK</sequence>